<dbReference type="SUPFAM" id="SSF69572">
    <property type="entry name" value="Activating enzymes of the ubiquitin-like proteins"/>
    <property type="match status" value="1"/>
</dbReference>
<dbReference type="Pfam" id="PF00899">
    <property type="entry name" value="ThiF"/>
    <property type="match status" value="1"/>
</dbReference>
<dbReference type="PANTHER" id="PTHR43267:SF1">
    <property type="entry name" value="TRNA THREONYLCARBAMOYLADENOSINE DEHYDRATASE"/>
    <property type="match status" value="1"/>
</dbReference>
<dbReference type="Proteomes" id="UP000265691">
    <property type="component" value="Unassembled WGS sequence"/>
</dbReference>
<accession>A0A3A1Y8A2</accession>
<dbReference type="PANTHER" id="PTHR43267">
    <property type="entry name" value="TRNA THREONYLCARBAMOYLADENOSINE DEHYDRATASE"/>
    <property type="match status" value="1"/>
</dbReference>
<protein>
    <recommendedName>
        <fullName evidence="1">THIF-type NAD/FAD binding fold domain-containing protein</fullName>
    </recommendedName>
</protein>
<evidence type="ECO:0000313" key="2">
    <source>
        <dbReference type="EMBL" id="RIY33449.1"/>
    </source>
</evidence>
<dbReference type="EMBL" id="NRHC01000032">
    <property type="protein sequence ID" value="RIY33449.1"/>
    <property type="molecule type" value="Genomic_DNA"/>
</dbReference>
<sequence length="279" mass="31000">MKESNKIYSEQDFNPSYWRIFKGIASLYGTNALANFAQAQVIVVGAGGVGSWAIEALARSGVGSLILVDSDDICLSNINRQLPAMHSTAGEDKIDIMGDRCLDINPLISLIKIDRFLAPENLREIIKPQKFTSKIFAQEQEITPKLYVIDAIDDANVKASLVNYCRQNKIKLVVCGAAGGKFDPTKIRLTDLTETTQDPLIANVRNRLRREYGYRERFKDKKFNVPTVFSLEQMSLPTDSKTCDIQKLNCNNGYGSATAVTATFANFAVARILDYIKKA</sequence>
<dbReference type="AlphaFoldDB" id="A0A3A1Y8A2"/>
<reference evidence="2 3" key="1">
    <citation type="submission" date="2017-08" db="EMBL/GenBank/DDBJ databases">
        <title>Reclassification of Bisgaard taxon 37 and 44.</title>
        <authorList>
            <person name="Christensen H."/>
        </authorList>
    </citation>
    <scope>NUCLEOTIDE SEQUENCE [LARGE SCALE GENOMIC DNA]</scope>
    <source>
        <strain evidence="2 3">B96_3</strain>
    </source>
</reference>
<keyword evidence="3" id="KW-1185">Reference proteome</keyword>
<dbReference type="RefSeq" id="WP_119524770.1">
    <property type="nucleotide sequence ID" value="NZ_NRHC01000032.1"/>
</dbReference>
<name>A0A3A1Y8A2_9GAMM</name>
<gene>
    <name evidence="2" type="ORF">CKF54_02815</name>
</gene>
<dbReference type="CDD" id="cd00755">
    <property type="entry name" value="YgdL_like"/>
    <property type="match status" value="1"/>
</dbReference>
<comment type="caution">
    <text evidence="2">The sequence shown here is derived from an EMBL/GenBank/DDBJ whole genome shotgun (WGS) entry which is preliminary data.</text>
</comment>
<proteinExistence type="predicted"/>
<dbReference type="GO" id="GO:0008641">
    <property type="term" value="F:ubiquitin-like modifier activating enzyme activity"/>
    <property type="evidence" value="ECO:0007669"/>
    <property type="project" value="InterPro"/>
</dbReference>
<dbReference type="InterPro" id="IPR045886">
    <property type="entry name" value="ThiF/MoeB/HesA"/>
</dbReference>
<dbReference type="InterPro" id="IPR035985">
    <property type="entry name" value="Ubiquitin-activating_enz"/>
</dbReference>
<dbReference type="InterPro" id="IPR000594">
    <property type="entry name" value="ThiF_NAD_FAD-bd"/>
</dbReference>
<dbReference type="Gene3D" id="3.40.50.720">
    <property type="entry name" value="NAD(P)-binding Rossmann-like Domain"/>
    <property type="match status" value="1"/>
</dbReference>
<evidence type="ECO:0000259" key="1">
    <source>
        <dbReference type="Pfam" id="PF00899"/>
    </source>
</evidence>
<dbReference type="OrthoDB" id="9804150at2"/>
<feature type="domain" description="THIF-type NAD/FAD binding fold" evidence="1">
    <location>
        <begin position="27"/>
        <end position="198"/>
    </location>
</feature>
<organism evidence="2 3">
    <name type="scientific">Psittacicella hinzii</name>
    <dbReference type="NCBI Taxonomy" id="2028575"/>
    <lineage>
        <taxon>Bacteria</taxon>
        <taxon>Pseudomonadati</taxon>
        <taxon>Pseudomonadota</taxon>
        <taxon>Gammaproteobacteria</taxon>
        <taxon>Pasteurellales</taxon>
        <taxon>Psittacicellaceae</taxon>
        <taxon>Psittacicella</taxon>
    </lineage>
</organism>
<dbReference type="GO" id="GO:0061504">
    <property type="term" value="P:cyclic threonylcarbamoyladenosine biosynthetic process"/>
    <property type="evidence" value="ECO:0007669"/>
    <property type="project" value="TreeGrafter"/>
</dbReference>
<dbReference type="GO" id="GO:0061503">
    <property type="term" value="F:tRNA threonylcarbamoyladenosine dehydratase"/>
    <property type="evidence" value="ECO:0007669"/>
    <property type="project" value="TreeGrafter"/>
</dbReference>
<evidence type="ECO:0000313" key="3">
    <source>
        <dbReference type="Proteomes" id="UP000265691"/>
    </source>
</evidence>